<evidence type="ECO:0000313" key="4">
    <source>
        <dbReference type="Proteomes" id="UP000254925"/>
    </source>
</evidence>
<feature type="compositionally biased region" description="Basic and acidic residues" evidence="1">
    <location>
        <begin position="64"/>
        <end position="76"/>
    </location>
</feature>
<keyword evidence="2" id="KW-0732">Signal</keyword>
<keyword evidence="4" id="KW-1185">Reference proteome</keyword>
<feature type="signal peptide" evidence="2">
    <location>
        <begin position="1"/>
        <end position="18"/>
    </location>
</feature>
<dbReference type="OrthoDB" id="10003157at2"/>
<name>A0A370HP19_9HYPH</name>
<evidence type="ECO:0000313" key="3">
    <source>
        <dbReference type="EMBL" id="RDI60207.1"/>
    </source>
</evidence>
<sequence length="97" mass="10009">MRMKASIPVLVLAGLALAGCNTGAPQGVLPRDPLPPPPSLGGSAPSASRQSTAAERPNTTVRRRAIDVPDRIETPRPRSPSVEPVMTPSGAGAGFRF</sequence>
<feature type="chain" id="PRO_5016620848" description="Lipoprotein" evidence="2">
    <location>
        <begin position="19"/>
        <end position="97"/>
    </location>
</feature>
<dbReference type="AlphaFoldDB" id="A0A370HP19"/>
<dbReference type="EMBL" id="QQBB01000003">
    <property type="protein sequence ID" value="RDI60207.1"/>
    <property type="molecule type" value="Genomic_DNA"/>
</dbReference>
<gene>
    <name evidence="3" type="ORF">DES45_103469</name>
</gene>
<accession>A0A370HP19</accession>
<reference evidence="3 4" key="1">
    <citation type="submission" date="2018-07" db="EMBL/GenBank/DDBJ databases">
        <title>Genomic Encyclopedia of Type Strains, Phase IV (KMG-IV): sequencing the most valuable type-strain genomes for metagenomic binning, comparative biology and taxonomic classification.</title>
        <authorList>
            <person name="Goeker M."/>
        </authorList>
    </citation>
    <scope>NUCLEOTIDE SEQUENCE [LARGE SCALE GENOMIC DNA]</scope>
    <source>
        <strain evidence="3 4">DSM 14364</strain>
    </source>
</reference>
<evidence type="ECO:0000256" key="2">
    <source>
        <dbReference type="SAM" id="SignalP"/>
    </source>
</evidence>
<evidence type="ECO:0008006" key="5">
    <source>
        <dbReference type="Google" id="ProtNLM"/>
    </source>
</evidence>
<feature type="region of interest" description="Disordered" evidence="1">
    <location>
        <begin position="21"/>
        <end position="97"/>
    </location>
</feature>
<organism evidence="3 4">
    <name type="scientific">Microvirga subterranea</name>
    <dbReference type="NCBI Taxonomy" id="186651"/>
    <lineage>
        <taxon>Bacteria</taxon>
        <taxon>Pseudomonadati</taxon>
        <taxon>Pseudomonadota</taxon>
        <taxon>Alphaproteobacteria</taxon>
        <taxon>Hyphomicrobiales</taxon>
        <taxon>Methylobacteriaceae</taxon>
        <taxon>Microvirga</taxon>
    </lineage>
</organism>
<dbReference type="PROSITE" id="PS51257">
    <property type="entry name" value="PROKAR_LIPOPROTEIN"/>
    <property type="match status" value="1"/>
</dbReference>
<evidence type="ECO:0000256" key="1">
    <source>
        <dbReference type="SAM" id="MobiDB-lite"/>
    </source>
</evidence>
<protein>
    <recommendedName>
        <fullName evidence="5">Lipoprotein</fullName>
    </recommendedName>
</protein>
<proteinExistence type="predicted"/>
<dbReference type="Proteomes" id="UP000254925">
    <property type="component" value="Unassembled WGS sequence"/>
</dbReference>
<feature type="compositionally biased region" description="Polar residues" evidence="1">
    <location>
        <begin position="49"/>
        <end position="60"/>
    </location>
</feature>
<comment type="caution">
    <text evidence="3">The sequence shown here is derived from an EMBL/GenBank/DDBJ whole genome shotgun (WGS) entry which is preliminary data.</text>
</comment>
<dbReference type="RefSeq" id="WP_147282383.1">
    <property type="nucleotide sequence ID" value="NZ_QQBB01000003.1"/>
</dbReference>